<keyword evidence="5 8" id="KW-0378">Hydrolase</keyword>
<keyword evidence="2" id="KW-0719">Serine esterase</keyword>
<dbReference type="Proteomes" id="UP000437862">
    <property type="component" value="Chromosome"/>
</dbReference>
<keyword evidence="11" id="KW-1185">Reference proteome</keyword>
<dbReference type="Proteomes" id="UP000315112">
    <property type="component" value="Unassembled WGS sequence"/>
</dbReference>
<dbReference type="PANTHER" id="PTHR33938:SF15">
    <property type="entry name" value="FERULOYL ESTERASE B-RELATED"/>
    <property type="match status" value="1"/>
</dbReference>
<evidence type="ECO:0000313" key="8">
    <source>
        <dbReference type="EMBL" id="QGZ41300.1"/>
    </source>
</evidence>
<evidence type="ECO:0000313" key="10">
    <source>
        <dbReference type="Proteomes" id="UP000315112"/>
    </source>
</evidence>
<keyword evidence="6" id="KW-0106">Calcium</keyword>
<evidence type="ECO:0000256" key="5">
    <source>
        <dbReference type="ARBA" id="ARBA00022801"/>
    </source>
</evidence>
<reference evidence="9" key="2">
    <citation type="submission" date="2019-07" db="EMBL/GenBank/DDBJ databases">
        <authorList>
            <person name="Whitman W."/>
            <person name="Huntemann M."/>
            <person name="Clum A."/>
            <person name="Pillay M."/>
            <person name="Palaniappan K."/>
            <person name="Varghese N."/>
            <person name="Mikhailova N."/>
            <person name="Stamatis D."/>
            <person name="Reddy T."/>
            <person name="Daum C."/>
            <person name="Shapiro N."/>
            <person name="Ivanova N."/>
            <person name="Kyrpides N."/>
            <person name="Woyke T."/>
        </authorList>
    </citation>
    <scope>NUCLEOTIDE SEQUENCE</scope>
    <source>
        <strain evidence="9">CGMCC 1.10685</strain>
    </source>
</reference>
<reference evidence="9 10" key="1">
    <citation type="journal article" date="2015" name="Stand. Genomic Sci.">
        <title>Genomic Encyclopedia of Bacterial and Archaeal Type Strains, Phase III: the genomes of soil and plant-associated and newly described type strains.</title>
        <authorList>
            <person name="Whitman W.B."/>
            <person name="Woyke T."/>
            <person name="Klenk H.P."/>
            <person name="Zhou Y."/>
            <person name="Lilburn T.G."/>
            <person name="Beck B.J."/>
            <person name="De Vos P."/>
            <person name="Vandamme P."/>
            <person name="Eisen J.A."/>
            <person name="Garrity G."/>
            <person name="Hugenholtz P."/>
            <person name="Kyrpides N.C."/>
        </authorList>
    </citation>
    <scope>NUCLEOTIDE SEQUENCE [LARGE SCALE GENOMIC DNA]</scope>
    <source>
        <strain evidence="9 10">CGMCC 1.10685</strain>
    </source>
</reference>
<organism evidence="9 10">
    <name type="scientific">Pseudoduganella flava</name>
    <dbReference type="NCBI Taxonomy" id="871742"/>
    <lineage>
        <taxon>Bacteria</taxon>
        <taxon>Pseudomonadati</taxon>
        <taxon>Pseudomonadota</taxon>
        <taxon>Betaproteobacteria</taxon>
        <taxon>Burkholderiales</taxon>
        <taxon>Oxalobacteraceae</taxon>
        <taxon>Telluria group</taxon>
        <taxon>Pseudoduganella</taxon>
    </lineage>
</organism>
<name>A0A562Q3C7_9BURK</name>
<evidence type="ECO:0000313" key="9">
    <source>
        <dbReference type="EMBL" id="TWI51241.1"/>
    </source>
</evidence>
<dbReference type="Gene3D" id="3.40.50.1820">
    <property type="entry name" value="alpha/beta hydrolase"/>
    <property type="match status" value="1"/>
</dbReference>
<dbReference type="InterPro" id="IPR011118">
    <property type="entry name" value="Tannase/feruloyl_esterase"/>
</dbReference>
<dbReference type="AlphaFoldDB" id="A0A562Q3C7"/>
<dbReference type="OrthoDB" id="7062032at2"/>
<gene>
    <name evidence="8" type="ORF">GO485_21035</name>
    <name evidence="9" type="ORF">IP92_00225</name>
</gene>
<dbReference type="EMBL" id="VLKW01000001">
    <property type="protein sequence ID" value="TWI51241.1"/>
    <property type="molecule type" value="Genomic_DNA"/>
</dbReference>
<dbReference type="RefSeq" id="WP_145872690.1">
    <property type="nucleotide sequence ID" value="NZ_CP046904.1"/>
</dbReference>
<reference evidence="8 11" key="3">
    <citation type="submission" date="2019-12" db="EMBL/GenBank/DDBJ databases">
        <title>Draft Genome Sequences of Six Type Strains of the Genus Massilia.</title>
        <authorList>
            <person name="Miess H."/>
            <person name="Frediansyah A."/>
            <person name="Goeker M."/>
            <person name="Gross H."/>
        </authorList>
    </citation>
    <scope>NUCLEOTIDE SEQUENCE [LARGE SCALE GENOMIC DNA]</scope>
    <source>
        <strain evidence="8 11">DSM 26639</strain>
    </source>
</reference>
<dbReference type="InterPro" id="IPR029058">
    <property type="entry name" value="AB_hydrolase_fold"/>
</dbReference>
<dbReference type="Pfam" id="PF07519">
    <property type="entry name" value="Tannase"/>
    <property type="match status" value="1"/>
</dbReference>
<dbReference type="EMBL" id="CP046904">
    <property type="protein sequence ID" value="QGZ41300.1"/>
    <property type="molecule type" value="Genomic_DNA"/>
</dbReference>
<keyword evidence="7" id="KW-1015">Disulfide bond</keyword>
<evidence type="ECO:0000256" key="6">
    <source>
        <dbReference type="ARBA" id="ARBA00022837"/>
    </source>
</evidence>
<evidence type="ECO:0000313" key="11">
    <source>
        <dbReference type="Proteomes" id="UP000437862"/>
    </source>
</evidence>
<keyword evidence="3" id="KW-0479">Metal-binding</keyword>
<evidence type="ECO:0000256" key="7">
    <source>
        <dbReference type="ARBA" id="ARBA00023157"/>
    </source>
</evidence>
<dbReference type="SUPFAM" id="SSF53474">
    <property type="entry name" value="alpha/beta-Hydrolases"/>
    <property type="match status" value="1"/>
</dbReference>
<dbReference type="GO" id="GO:0052689">
    <property type="term" value="F:carboxylic ester hydrolase activity"/>
    <property type="evidence" value="ECO:0007669"/>
    <property type="project" value="UniProtKB-KW"/>
</dbReference>
<protein>
    <submittedName>
        <fullName evidence="8 9">Feruloyl esterase</fullName>
    </submittedName>
</protein>
<evidence type="ECO:0000256" key="4">
    <source>
        <dbReference type="ARBA" id="ARBA00022729"/>
    </source>
</evidence>
<comment type="similarity">
    <text evidence="1">Belongs to the tannase family.</text>
</comment>
<evidence type="ECO:0000256" key="3">
    <source>
        <dbReference type="ARBA" id="ARBA00022723"/>
    </source>
</evidence>
<evidence type="ECO:0000256" key="1">
    <source>
        <dbReference type="ARBA" id="ARBA00006249"/>
    </source>
</evidence>
<proteinExistence type="inferred from homology"/>
<evidence type="ECO:0000256" key="2">
    <source>
        <dbReference type="ARBA" id="ARBA00022487"/>
    </source>
</evidence>
<dbReference type="PANTHER" id="PTHR33938">
    <property type="entry name" value="FERULOYL ESTERASE B-RELATED"/>
    <property type="match status" value="1"/>
</dbReference>
<dbReference type="GO" id="GO:0046872">
    <property type="term" value="F:metal ion binding"/>
    <property type="evidence" value="ECO:0007669"/>
    <property type="project" value="UniProtKB-KW"/>
</dbReference>
<keyword evidence="4" id="KW-0732">Signal</keyword>
<accession>A0A562Q3C7</accession>
<sequence length="555" mass="57233">MALPSSFKHSTVVMTAALLAACGGGTDTDTTAAKTSAAAAAEARPRNCDALAGRTVPAAAIGLPTGGATVTSVTTVASDDRAAAYCQVLGSIAAAPSDAAGTPEIRFQLNLPLVWNGKAVQMGGAGYNGTVVDATAAIPFAPGATPLSQGYATYGSDSGHTGALSSAEFALNEASLTNFGYAHIKKTHDAAFALIRQYYLRAPVRSYFAGGSTGGREGMTAVQRYPRDYDGVIANAPALNFTGVRLHGVRIGQAAYGTPGGFVNRAKQLLIRSTVLAQCDADDGVADGLVGNVAACRVKSGAILAALRCPSGADEGDTCLSDPQIATVRAIADDLELPYALAHGVTRHQGYNILQGADFSNTMGSSATPVAPPTVPANGYMFSQGDGYLKYFIAKDAALNTLQFNLANPGTLQQRLVDMSATVGATNPDIDTFRARGGKLIVLHGLADEIISPNATIAYYQGQVAKYGQSKVEDFFRFYTVPGFGHSVGAFSPSWAALDALDQWVEKGTPPGTLVATDVTAATAGRTRPLCKYPAYPRYNGGDVNAAASFACVVN</sequence>